<evidence type="ECO:0000256" key="8">
    <source>
        <dbReference type="ARBA" id="ARBA00023136"/>
    </source>
</evidence>
<organism evidence="15 16">
    <name type="scientific">Latimeria chalumnae</name>
    <name type="common">Coelacanth</name>
    <dbReference type="NCBI Taxonomy" id="7897"/>
    <lineage>
        <taxon>Eukaryota</taxon>
        <taxon>Metazoa</taxon>
        <taxon>Chordata</taxon>
        <taxon>Craniata</taxon>
        <taxon>Vertebrata</taxon>
        <taxon>Euteleostomi</taxon>
        <taxon>Coelacanthiformes</taxon>
        <taxon>Coelacanthidae</taxon>
        <taxon>Latimeria</taxon>
    </lineage>
</organism>
<dbReference type="FunFam" id="2.60.40.10:FF:000414">
    <property type="entry name" value="Interleukin-6 receptor subunit beta"/>
    <property type="match status" value="1"/>
</dbReference>
<comment type="similarity">
    <text evidence="2">Belongs to the type I cytokine receptor family. Type 2 subfamily.</text>
</comment>
<keyword evidence="8 13" id="KW-0472">Membrane</keyword>
<dbReference type="PROSITE" id="PS01353">
    <property type="entry name" value="HEMATOPO_REC_L_F2"/>
    <property type="match status" value="1"/>
</dbReference>
<keyword evidence="7 13" id="KW-1133">Transmembrane helix</keyword>
<dbReference type="Proteomes" id="UP000008672">
    <property type="component" value="Unassembled WGS sequence"/>
</dbReference>
<dbReference type="GO" id="GO:0005886">
    <property type="term" value="C:plasma membrane"/>
    <property type="evidence" value="ECO:0007669"/>
    <property type="project" value="UniProtKB-SubCell"/>
</dbReference>
<dbReference type="EMBL" id="AFYH01180932">
    <property type="status" value="NOT_ANNOTATED_CDS"/>
    <property type="molecule type" value="Genomic_DNA"/>
</dbReference>
<reference evidence="15" key="3">
    <citation type="submission" date="2025-09" db="UniProtKB">
        <authorList>
            <consortium name="Ensembl"/>
        </authorList>
    </citation>
    <scope>IDENTIFICATION</scope>
</reference>
<reference evidence="16" key="1">
    <citation type="submission" date="2011-08" db="EMBL/GenBank/DDBJ databases">
        <title>The draft genome of Latimeria chalumnae.</title>
        <authorList>
            <person name="Di Palma F."/>
            <person name="Alfoldi J."/>
            <person name="Johnson J."/>
            <person name="Berlin A."/>
            <person name="Gnerre S."/>
            <person name="Jaffe D."/>
            <person name="MacCallum I."/>
            <person name="Young S."/>
            <person name="Walker B.J."/>
            <person name="Lander E."/>
            <person name="Lindblad-Toh K."/>
        </authorList>
    </citation>
    <scope>NUCLEOTIDE SEQUENCE [LARGE SCALE GENOMIC DNA]</scope>
    <source>
        <strain evidence="16">Wild caught</strain>
    </source>
</reference>
<dbReference type="SMART" id="SM00060">
    <property type="entry name" value="FN3"/>
    <property type="match status" value="3"/>
</dbReference>
<protein>
    <recommendedName>
        <fullName evidence="14">Fibronectin type-III domain-containing protein</fullName>
    </recommendedName>
</protein>
<dbReference type="STRING" id="7897.ENSLACP00000022554"/>
<sequence>MQFTITNLTSFTNYTVSVRCIIIEKEERQLYWSEWSEEKVGTTLEGVPSRQPDLWRIIEAPDSDGYRRLHLMWKELDACEANGIILGYRVKCEQEHNPVVKEVINTTELKATCNLTQDAYLISLIAYNSAGDSPEAKLRVLAVDKAMPPVESVQAVRENGTLLVRWMAPYFPVSGYVIEWYKDSGTYQDKVDKMAWQHVHSTRNQASLQGEDFKCYNISVYPLYENGTGASKSTQAYFQEKKPIKGPMVITGDMKKTEVAIKWKEIPKEERRGFITNYTIFYGTDKGPEHSLTLNHSELQYTLSSLQPNTGYKVHVMASTSAGGENGTEITFRTLVLDTEDIIIAILPVVVIIFSMVLLGIFCVQKKRKLKHLFWPEVPNPAKSSVGNWPEDTFKPEPVAKPNDFDGPIVPNGFNIMEITPSPEKYDTEPAIKIDSSMVHECSKHPSSIYVMPELGYKRQVPSGRSMSTQLLLSDMLEEPSSNPESPLLPSSSDEQNNNQEVLGNEVFQEDVTTPYLRSSVEKRELLPNEDCLDESQREQADTAKSEIKGLLPQVGQSYVTVDMFGFNQIY</sequence>
<name>M3XIJ8_LATCH</name>
<dbReference type="Pfam" id="PF00041">
    <property type="entry name" value="fn3"/>
    <property type="match status" value="1"/>
</dbReference>
<dbReference type="SUPFAM" id="SSF49265">
    <property type="entry name" value="Fibronectin type III"/>
    <property type="match status" value="2"/>
</dbReference>
<dbReference type="GO" id="GO:0004896">
    <property type="term" value="F:cytokine receptor activity"/>
    <property type="evidence" value="ECO:0007669"/>
    <property type="project" value="InterPro"/>
</dbReference>
<keyword evidence="3" id="KW-1003">Cell membrane</keyword>
<evidence type="ECO:0000256" key="11">
    <source>
        <dbReference type="ARBA" id="ARBA00023180"/>
    </source>
</evidence>
<comment type="subcellular location">
    <subcellularLocation>
        <location evidence="1">Cell membrane</location>
        <topology evidence="1">Single-pass type I membrane protein</topology>
    </subcellularLocation>
</comment>
<dbReference type="AlphaFoldDB" id="M3XIJ8"/>
<keyword evidence="16" id="KW-1185">Reference proteome</keyword>
<dbReference type="InterPro" id="IPR052672">
    <property type="entry name" value="Type1_Cytokine_Rcpt_Type2"/>
</dbReference>
<evidence type="ECO:0000256" key="7">
    <source>
        <dbReference type="ARBA" id="ARBA00022989"/>
    </source>
</evidence>
<dbReference type="PROSITE" id="PS50853">
    <property type="entry name" value="FN3"/>
    <property type="match status" value="2"/>
</dbReference>
<proteinExistence type="inferred from homology"/>
<keyword evidence="9" id="KW-1015">Disulfide bond</keyword>
<dbReference type="CDD" id="cd00063">
    <property type="entry name" value="FN3"/>
    <property type="match status" value="3"/>
</dbReference>
<dbReference type="InterPro" id="IPR003961">
    <property type="entry name" value="FN3_dom"/>
</dbReference>
<evidence type="ECO:0000256" key="3">
    <source>
        <dbReference type="ARBA" id="ARBA00022475"/>
    </source>
</evidence>
<dbReference type="PANTHER" id="PTHR48423:SF1">
    <property type="entry name" value="INTERLEUKIN-27 RECEPTOR SUBUNIT ALPHA"/>
    <property type="match status" value="1"/>
</dbReference>
<dbReference type="GeneTree" id="ENSGT00940000155603"/>
<evidence type="ECO:0000259" key="14">
    <source>
        <dbReference type="PROSITE" id="PS50853"/>
    </source>
</evidence>
<dbReference type="KEGG" id="lcm:102357294"/>
<dbReference type="Gene3D" id="2.60.40.10">
    <property type="entry name" value="Immunoglobulins"/>
    <property type="match status" value="4"/>
</dbReference>
<evidence type="ECO:0000256" key="9">
    <source>
        <dbReference type="ARBA" id="ARBA00023157"/>
    </source>
</evidence>
<dbReference type="HOGENOM" id="CLU_017990_2_0_1"/>
<dbReference type="Ensembl" id="ENSLACT00000026283.1">
    <property type="protein sequence ID" value="ENSLACP00000022554.1"/>
    <property type="gene ID" value="ENSLACG00000022430.1"/>
</dbReference>
<dbReference type="Bgee" id="ENSLACG00000022430">
    <property type="expression patterns" value="Expressed in pelvic fin and 5 other cell types or tissues"/>
</dbReference>
<dbReference type="EMBL" id="AFYH01180934">
    <property type="status" value="NOT_ANNOTATED_CDS"/>
    <property type="molecule type" value="Genomic_DNA"/>
</dbReference>
<gene>
    <name evidence="15" type="primary">LOC102357294</name>
</gene>
<evidence type="ECO:0000313" key="15">
    <source>
        <dbReference type="Ensembl" id="ENSLACP00000022554.1"/>
    </source>
</evidence>
<reference evidence="15" key="2">
    <citation type="submission" date="2025-08" db="UniProtKB">
        <authorList>
            <consortium name="Ensembl"/>
        </authorList>
    </citation>
    <scope>IDENTIFICATION</scope>
</reference>
<keyword evidence="10" id="KW-0675">Receptor</keyword>
<dbReference type="InterPro" id="IPR003529">
    <property type="entry name" value="Hematopoietin_rcpt_Gp130_CS"/>
</dbReference>
<feature type="domain" description="Fibronectin type-III" evidence="14">
    <location>
        <begin position="243"/>
        <end position="337"/>
    </location>
</feature>
<feature type="transmembrane region" description="Helical" evidence="13">
    <location>
        <begin position="342"/>
        <end position="364"/>
    </location>
</feature>
<dbReference type="InterPro" id="IPR036116">
    <property type="entry name" value="FN3_sf"/>
</dbReference>
<keyword evidence="4 13" id="KW-0812">Transmembrane</keyword>
<evidence type="ECO:0000256" key="4">
    <source>
        <dbReference type="ARBA" id="ARBA00022692"/>
    </source>
</evidence>
<dbReference type="OMA" id="FINNCTI"/>
<feature type="region of interest" description="Disordered" evidence="12">
    <location>
        <begin position="476"/>
        <end position="498"/>
    </location>
</feature>
<evidence type="ECO:0000256" key="1">
    <source>
        <dbReference type="ARBA" id="ARBA00004251"/>
    </source>
</evidence>
<dbReference type="EMBL" id="AFYH01180933">
    <property type="status" value="NOT_ANNOTATED_CDS"/>
    <property type="molecule type" value="Genomic_DNA"/>
</dbReference>
<accession>M3XIJ8</accession>
<dbReference type="OrthoDB" id="9828391at2759"/>
<evidence type="ECO:0000256" key="5">
    <source>
        <dbReference type="ARBA" id="ARBA00022729"/>
    </source>
</evidence>
<keyword evidence="6" id="KW-0677">Repeat</keyword>
<evidence type="ECO:0000313" key="16">
    <source>
        <dbReference type="Proteomes" id="UP000008672"/>
    </source>
</evidence>
<evidence type="ECO:0000256" key="10">
    <source>
        <dbReference type="ARBA" id="ARBA00023170"/>
    </source>
</evidence>
<keyword evidence="11" id="KW-0325">Glycoprotein</keyword>
<evidence type="ECO:0000256" key="13">
    <source>
        <dbReference type="SAM" id="Phobius"/>
    </source>
</evidence>
<evidence type="ECO:0000256" key="6">
    <source>
        <dbReference type="ARBA" id="ARBA00022737"/>
    </source>
</evidence>
<dbReference type="InParanoid" id="M3XIJ8"/>
<feature type="compositionally biased region" description="Low complexity" evidence="12">
    <location>
        <begin position="479"/>
        <end position="493"/>
    </location>
</feature>
<keyword evidence="5" id="KW-0732">Signal</keyword>
<dbReference type="InterPro" id="IPR013783">
    <property type="entry name" value="Ig-like_fold"/>
</dbReference>
<evidence type="ECO:0000256" key="12">
    <source>
        <dbReference type="SAM" id="MobiDB-lite"/>
    </source>
</evidence>
<dbReference type="FunFam" id="2.60.40.10:FF:000542">
    <property type="entry name" value="Interleukin-6 receptor subunit beta"/>
    <property type="match status" value="1"/>
</dbReference>
<dbReference type="eggNOG" id="ENOG502QVZY">
    <property type="taxonomic scope" value="Eukaryota"/>
</dbReference>
<feature type="domain" description="Fibronectin type-III" evidence="14">
    <location>
        <begin position="1"/>
        <end position="46"/>
    </location>
</feature>
<dbReference type="PANTHER" id="PTHR48423">
    <property type="entry name" value="INTERLEUKIN-27 RECEPTOR SUBUNIT ALPHA"/>
    <property type="match status" value="1"/>
</dbReference>
<evidence type="ECO:0000256" key="2">
    <source>
        <dbReference type="ARBA" id="ARBA00008921"/>
    </source>
</evidence>